<evidence type="ECO:0000256" key="5">
    <source>
        <dbReference type="ARBA" id="ARBA00022734"/>
    </source>
</evidence>
<dbReference type="AlphaFoldDB" id="A0A504U506"/>
<sequence>MSRIWTFMAAVCVTLTGIVAESAPVSAGVDVVVYERYERYQRITVKTHHGNRPYRPGYVYHRGHWFSAASMRAGVIVDRPILPHRIIRSVEFHPRHYSWCADRYRSYNWRSNTFQPYHGPRRQCYSPYF</sequence>
<evidence type="ECO:0000256" key="1">
    <source>
        <dbReference type="ARBA" id="ARBA00004167"/>
    </source>
</evidence>
<organism evidence="8 9">
    <name type="scientific">Rhizobium glycinendophyticum</name>
    <dbReference type="NCBI Taxonomy" id="2589807"/>
    <lineage>
        <taxon>Bacteria</taxon>
        <taxon>Pseudomonadati</taxon>
        <taxon>Pseudomonadota</taxon>
        <taxon>Alphaproteobacteria</taxon>
        <taxon>Hyphomicrobiales</taxon>
        <taxon>Rhizobiaceae</taxon>
        <taxon>Rhizobium/Agrobacterium group</taxon>
        <taxon>Rhizobium</taxon>
    </lineage>
</organism>
<feature type="chain" id="PRO_5021403226" description="Lectin-like protein BA14k" evidence="7">
    <location>
        <begin position="28"/>
        <end position="129"/>
    </location>
</feature>
<accession>A0A504U506</accession>
<gene>
    <name evidence="8" type="ORF">FJQ55_04545</name>
</gene>
<evidence type="ECO:0000256" key="2">
    <source>
        <dbReference type="ARBA" id="ARBA00010270"/>
    </source>
</evidence>
<keyword evidence="4" id="KW-0472">Membrane</keyword>
<dbReference type="GO" id="GO:0030246">
    <property type="term" value="F:carbohydrate binding"/>
    <property type="evidence" value="ECO:0007669"/>
    <property type="project" value="UniProtKB-KW"/>
</dbReference>
<proteinExistence type="inferred from homology"/>
<evidence type="ECO:0000256" key="6">
    <source>
        <dbReference type="ARBA" id="ARBA00025321"/>
    </source>
</evidence>
<evidence type="ECO:0000256" key="7">
    <source>
        <dbReference type="SAM" id="SignalP"/>
    </source>
</evidence>
<evidence type="ECO:0000256" key="4">
    <source>
        <dbReference type="ARBA" id="ARBA00022475"/>
    </source>
</evidence>
<keyword evidence="4" id="KW-1003">Cell membrane</keyword>
<keyword evidence="9" id="KW-1185">Reference proteome</keyword>
<dbReference type="Pfam" id="PF07886">
    <property type="entry name" value="BA14K"/>
    <property type="match status" value="1"/>
</dbReference>
<dbReference type="EMBL" id="VFYP01000001">
    <property type="protein sequence ID" value="TPP10144.1"/>
    <property type="molecule type" value="Genomic_DNA"/>
</dbReference>
<evidence type="ECO:0000256" key="3">
    <source>
        <dbReference type="ARBA" id="ARBA00020552"/>
    </source>
</evidence>
<name>A0A504U506_9HYPH</name>
<evidence type="ECO:0000313" key="9">
    <source>
        <dbReference type="Proteomes" id="UP000316429"/>
    </source>
</evidence>
<dbReference type="InterPro" id="IPR024447">
    <property type="entry name" value="YXWGXW_rpt"/>
</dbReference>
<evidence type="ECO:0000313" key="8">
    <source>
        <dbReference type="EMBL" id="TPP10144.1"/>
    </source>
</evidence>
<dbReference type="Pfam" id="PF12779">
    <property type="entry name" value="WXXGXW"/>
    <property type="match status" value="1"/>
</dbReference>
<dbReference type="Proteomes" id="UP000316429">
    <property type="component" value="Unassembled WGS sequence"/>
</dbReference>
<keyword evidence="7" id="KW-0732">Signal</keyword>
<comment type="subcellular location">
    <subcellularLocation>
        <location evidence="1">Membrane</location>
        <topology evidence="1">Single-pass membrane protein</topology>
    </subcellularLocation>
</comment>
<dbReference type="RefSeq" id="WP_140826499.1">
    <property type="nucleotide sequence ID" value="NZ_VFYP01000001.1"/>
</dbReference>
<dbReference type="GO" id="GO:0016020">
    <property type="term" value="C:membrane"/>
    <property type="evidence" value="ECO:0007669"/>
    <property type="project" value="UniProtKB-SubCell"/>
</dbReference>
<reference evidence="8 9" key="1">
    <citation type="submission" date="2019-06" db="EMBL/GenBank/DDBJ databases">
        <title>Rhizobium sp. CL12 isolated from roots of soybean.</title>
        <authorList>
            <person name="Wang C."/>
        </authorList>
    </citation>
    <scope>NUCLEOTIDE SEQUENCE [LARGE SCALE GENOMIC DNA]</scope>
    <source>
        <strain evidence="8 9">CL12</strain>
    </source>
</reference>
<dbReference type="OrthoDB" id="8117189at2"/>
<protein>
    <recommendedName>
        <fullName evidence="3">Lectin-like protein BA14k</fullName>
    </recommendedName>
</protein>
<comment type="caution">
    <text evidence="8">The sequence shown here is derived from an EMBL/GenBank/DDBJ whole genome shotgun (WGS) entry which is preliminary data.</text>
</comment>
<dbReference type="InterPro" id="IPR012413">
    <property type="entry name" value="BA14K"/>
</dbReference>
<keyword evidence="5" id="KW-0430">Lectin</keyword>
<comment type="similarity">
    <text evidence="2">Belongs to the BA14k family.</text>
</comment>
<feature type="signal peptide" evidence="7">
    <location>
        <begin position="1"/>
        <end position="27"/>
    </location>
</feature>
<comment type="function">
    <text evidence="6">Has immunoglobulin-binding and hemagglutination properties, and can bind to mannose. Essential for virulence. May be involved in LPS biosynthesis or polysaccharide transport.</text>
</comment>